<evidence type="ECO:0000259" key="1">
    <source>
        <dbReference type="Pfam" id="PF01968"/>
    </source>
</evidence>
<dbReference type="PANTHER" id="PTHR11365:SF23">
    <property type="entry name" value="HYPOTHETICAL 5-OXOPROLINASE (EUROFUNG)-RELATED"/>
    <property type="match status" value="1"/>
</dbReference>
<proteinExistence type="predicted"/>
<dbReference type="SUPFAM" id="SSF53067">
    <property type="entry name" value="Actin-like ATPase domain"/>
    <property type="match status" value="1"/>
</dbReference>
<dbReference type="Gene3D" id="3.30.420.40">
    <property type="match status" value="1"/>
</dbReference>
<dbReference type="InterPro" id="IPR043129">
    <property type="entry name" value="ATPase_NBD"/>
</dbReference>
<dbReference type="OrthoDB" id="9759608at2"/>
<dbReference type="Pfam" id="PF01968">
    <property type="entry name" value="Hydantoinase_A"/>
    <property type="match status" value="1"/>
</dbReference>
<evidence type="ECO:0000313" key="4">
    <source>
        <dbReference type="EMBL" id="SIS92579.1"/>
    </source>
</evidence>
<keyword evidence="5" id="KW-1185">Reference proteome</keyword>
<protein>
    <submittedName>
        <fullName evidence="4">N-methylhydantoinase A</fullName>
    </submittedName>
</protein>
<dbReference type="InterPro" id="IPR045079">
    <property type="entry name" value="Oxoprolinase-like"/>
</dbReference>
<evidence type="ECO:0000313" key="5">
    <source>
        <dbReference type="Proteomes" id="UP000186141"/>
    </source>
</evidence>
<reference evidence="4 5" key="1">
    <citation type="submission" date="2017-01" db="EMBL/GenBank/DDBJ databases">
        <authorList>
            <person name="Mah S.A."/>
            <person name="Swanson W.J."/>
            <person name="Moy G.W."/>
            <person name="Vacquier V.D."/>
        </authorList>
    </citation>
    <scope>NUCLEOTIDE SEQUENCE [LARGE SCALE GENOMIC DNA]</scope>
    <source>
        <strain evidence="4 5">DSM 26375</strain>
    </source>
</reference>
<dbReference type="Proteomes" id="UP000186141">
    <property type="component" value="Unassembled WGS sequence"/>
</dbReference>
<dbReference type="Pfam" id="PF19278">
    <property type="entry name" value="Hydant_A_C"/>
    <property type="match status" value="1"/>
</dbReference>
<dbReference type="RefSeq" id="WP_076530407.1">
    <property type="nucleotide sequence ID" value="NZ_BMEH01000003.1"/>
</dbReference>
<dbReference type="STRING" id="1086013.SAMN05421774_10375"/>
<dbReference type="AlphaFoldDB" id="A0A1N7N379"/>
<dbReference type="GO" id="GO:0017168">
    <property type="term" value="F:5-oxoprolinase (ATP-hydrolyzing) activity"/>
    <property type="evidence" value="ECO:0007669"/>
    <property type="project" value="TreeGrafter"/>
</dbReference>
<feature type="domain" description="Hydantoinase A/oxoprolinase" evidence="1">
    <location>
        <begin position="207"/>
        <end position="494"/>
    </location>
</feature>
<dbReference type="InterPro" id="IPR049517">
    <property type="entry name" value="ACX-like_C"/>
</dbReference>
<evidence type="ECO:0000259" key="2">
    <source>
        <dbReference type="Pfam" id="PF05378"/>
    </source>
</evidence>
<dbReference type="GO" id="GO:0005829">
    <property type="term" value="C:cytosol"/>
    <property type="evidence" value="ECO:0007669"/>
    <property type="project" value="TreeGrafter"/>
</dbReference>
<dbReference type="EMBL" id="FTOT01000003">
    <property type="protein sequence ID" value="SIS92579.1"/>
    <property type="molecule type" value="Genomic_DNA"/>
</dbReference>
<feature type="domain" description="Acetophenone carboxylase-like C-terminal" evidence="3">
    <location>
        <begin position="506"/>
        <end position="685"/>
    </location>
</feature>
<accession>A0A1N7N379</accession>
<dbReference type="PANTHER" id="PTHR11365">
    <property type="entry name" value="5-OXOPROLINASE RELATED"/>
    <property type="match status" value="1"/>
</dbReference>
<dbReference type="GO" id="GO:0006749">
    <property type="term" value="P:glutathione metabolic process"/>
    <property type="evidence" value="ECO:0007669"/>
    <property type="project" value="TreeGrafter"/>
</dbReference>
<feature type="domain" description="Hydantoinase/oxoprolinase N-terminal" evidence="2">
    <location>
        <begin position="5"/>
        <end position="186"/>
    </location>
</feature>
<dbReference type="Pfam" id="PF05378">
    <property type="entry name" value="Hydant_A_N"/>
    <property type="match status" value="1"/>
</dbReference>
<sequence length="689" mass="72598">MTVQIGVDTGGTHTDIVLLDRKAGIFHTLKVPTTPTDLSDGILSGITRVLREAGRQDAAAANEVVFHYGTTLVTNIIVEEQDLKIGLLTSGGFRDVLAIGRAVRKPNIYDIHWRPLRPLVPRALRRGVPERIDHKGRIVEPLDEAAARAEMRALRAEGVQAVAVCLLNAYANPAHEQRLAAIASEEMPGVPVTLSSDVAREFREYERSSTTALNAFVLAPMIAHLNGLAGRLGAEGVHRTPFIMRGNGGIMNFDLAKTLPAAVTHSGPVAGIVGGNALARAAGVSDAITFDMGGTSSDVALISQNVPFSTTRGTLAGYPVLLPMLDLVTIGAGGGSIAWLDAGGGLKVGPRSAGSVPGPVCYGQGGENPTVTDANLLCGRLNGDYFLNGDRVLSRDLAARAMKEKIADPLGLSVEEAALGVLAIAEAHMVNAIKLVSVQRGIDPRGHTLIGFGGAGPLHAVSLAEAMGMRRVLIPAAPGNVSASGLLAAEVRHDMVRTRVEPLESADAASLARAFDALMDEAAAVLQGQGVADAETSVLRAIDLRYRGQAYELTLPLPATGIDGALLDSMAEKFHAEHERVYGYRLDHHAVETVNLRVTATSTPPALPWPEHAPQTGARPPVSGHRRVLYGAGHDGADWPVYRFTEIAAGAQVAGPAIVEYPGSTCVIPPGWTATWDTWRHAHVERTEG</sequence>
<dbReference type="InterPro" id="IPR008040">
    <property type="entry name" value="Hydant_A_N"/>
</dbReference>
<gene>
    <name evidence="4" type="ORF">SAMN05421774_10375</name>
</gene>
<organism evidence="4 5">
    <name type="scientific">Gemmobacter megaterium</name>
    <dbReference type="NCBI Taxonomy" id="1086013"/>
    <lineage>
        <taxon>Bacteria</taxon>
        <taxon>Pseudomonadati</taxon>
        <taxon>Pseudomonadota</taxon>
        <taxon>Alphaproteobacteria</taxon>
        <taxon>Rhodobacterales</taxon>
        <taxon>Paracoccaceae</taxon>
        <taxon>Gemmobacter</taxon>
    </lineage>
</organism>
<dbReference type="InterPro" id="IPR002821">
    <property type="entry name" value="Hydantoinase_A"/>
</dbReference>
<name>A0A1N7N379_9RHOB</name>
<evidence type="ECO:0000259" key="3">
    <source>
        <dbReference type="Pfam" id="PF19278"/>
    </source>
</evidence>